<sequence>MEEAPSQGEQSRVDPEVSESVAEGHLEKVVLEEAPAQGEQESVEVPAPTQGEQAEIEKPENEVIPEKAAPTQEIPAPAKVDVSEGLSTTVNLEEPVTQQGKQKRVAHRRSRKGHSKVNLKPVMAMLKAQGVILASVQSSIEGIVTNQASTSLDVSAIRNAMRYFNKELSDMKTMLGVLSRSSGTSPGRPAAPRPPGPAGPSPQGSGPSGPSVVRSPGPVAASGSSGPSPAVRESQAKGKEPVSVSKAPDTSSLATPTLSTPSSPSTAPPAPPTIKHPMPRTQPSSSSTSSQPSFSPTPSHISAPSSLTHKPSPPKIQTPPLQPTSSFNPKHLFYPPTPPNSVIFPPDKPLPLGVFDTNVPDNFERNTLLTILSTASHIHRTDPPSPAKKKRKTSSSLSIPSVPLYPPLWYSLTLDPKRRPIYKEYLQKCILSTIYGIPFFNLSEHLDIVLPFTQIPKAFKSKILEGAEFKTEDQWAAVKGNKAQYEKYLTAKAESLTHRAHPLTFSEWFFIQHKNSWGSFILKEIRIARSFQLYSDFCYLNKLPEVQFCQFHSKITVLKSELPLNLPLKVDFVTFKVDFPVLMPKLHSLVFDSDAGSHALDMFARQMGRMSAKQGRLPSFLRFIFREYHSGRISSQTLAPLISECERLTSSEWEILYQASHQQLEAINKDLVSQRKPTLSAETFLDLNSITPIQEIYVVWASRYSAFYAMKKDLLDHKIHYPISLDRFLHRASFGKRTNIFCKGSVDTTIPGVDTMVQNKGRNVKKSPSQVDTSLGQVDTREPSQKACFAVWVMRSTPNDIRSTLETSPRELFCKSGRVCRHTSWAGRHTPESL</sequence>
<keyword evidence="3" id="KW-1185">Reference proteome</keyword>
<evidence type="ECO:0000256" key="1">
    <source>
        <dbReference type="SAM" id="MobiDB-lite"/>
    </source>
</evidence>
<proteinExistence type="predicted"/>
<evidence type="ECO:0000313" key="2">
    <source>
        <dbReference type="EMBL" id="MQM23345.1"/>
    </source>
</evidence>
<feature type="compositionally biased region" description="Basic and acidic residues" evidence="1">
    <location>
        <begin position="22"/>
        <end position="31"/>
    </location>
</feature>
<feature type="compositionally biased region" description="Basic residues" evidence="1">
    <location>
        <begin position="101"/>
        <end position="117"/>
    </location>
</feature>
<feature type="compositionally biased region" description="Polar residues" evidence="1">
    <location>
        <begin position="300"/>
        <end position="309"/>
    </location>
</feature>
<dbReference type="AlphaFoldDB" id="A0A843XX88"/>
<feature type="region of interest" description="Disordered" evidence="1">
    <location>
        <begin position="178"/>
        <end position="332"/>
    </location>
</feature>
<feature type="region of interest" description="Disordered" evidence="1">
    <location>
        <begin position="96"/>
        <end position="117"/>
    </location>
</feature>
<feature type="region of interest" description="Disordered" evidence="1">
    <location>
        <begin position="1"/>
        <end position="62"/>
    </location>
</feature>
<feature type="compositionally biased region" description="Low complexity" evidence="1">
    <location>
        <begin position="250"/>
        <end position="265"/>
    </location>
</feature>
<feature type="region of interest" description="Disordered" evidence="1">
    <location>
        <begin position="374"/>
        <end position="398"/>
    </location>
</feature>
<name>A0A843XX88_COLES</name>
<gene>
    <name evidence="2" type="ORF">Taro_056409</name>
</gene>
<comment type="caution">
    <text evidence="2">The sequence shown here is derived from an EMBL/GenBank/DDBJ whole genome shotgun (WGS) entry which is preliminary data.</text>
</comment>
<reference evidence="2" key="1">
    <citation type="submission" date="2017-07" db="EMBL/GenBank/DDBJ databases">
        <title>Taro Niue Genome Assembly and Annotation.</title>
        <authorList>
            <person name="Atibalentja N."/>
            <person name="Keating K."/>
            <person name="Fields C.J."/>
        </authorList>
    </citation>
    <scope>NUCLEOTIDE SEQUENCE</scope>
    <source>
        <strain evidence="2">Niue_2</strain>
        <tissue evidence="2">Leaf</tissue>
    </source>
</reference>
<dbReference type="EMBL" id="NMUH01015925">
    <property type="protein sequence ID" value="MQM23345.1"/>
    <property type="molecule type" value="Genomic_DNA"/>
</dbReference>
<organism evidence="2 3">
    <name type="scientific">Colocasia esculenta</name>
    <name type="common">Wild taro</name>
    <name type="synonym">Arum esculentum</name>
    <dbReference type="NCBI Taxonomy" id="4460"/>
    <lineage>
        <taxon>Eukaryota</taxon>
        <taxon>Viridiplantae</taxon>
        <taxon>Streptophyta</taxon>
        <taxon>Embryophyta</taxon>
        <taxon>Tracheophyta</taxon>
        <taxon>Spermatophyta</taxon>
        <taxon>Magnoliopsida</taxon>
        <taxon>Liliopsida</taxon>
        <taxon>Araceae</taxon>
        <taxon>Aroideae</taxon>
        <taxon>Colocasieae</taxon>
        <taxon>Colocasia</taxon>
    </lineage>
</organism>
<evidence type="ECO:0000313" key="3">
    <source>
        <dbReference type="Proteomes" id="UP000652761"/>
    </source>
</evidence>
<feature type="compositionally biased region" description="Low complexity" evidence="1">
    <location>
        <begin position="201"/>
        <end position="231"/>
    </location>
</feature>
<feature type="compositionally biased region" description="Low complexity" evidence="1">
    <location>
        <begin position="281"/>
        <end position="299"/>
    </location>
</feature>
<protein>
    <submittedName>
        <fullName evidence="2">Uncharacterized protein</fullName>
    </submittedName>
</protein>
<feature type="compositionally biased region" description="Pro residues" evidence="1">
    <location>
        <begin position="311"/>
        <end position="322"/>
    </location>
</feature>
<accession>A0A843XX88</accession>
<dbReference type="Proteomes" id="UP000652761">
    <property type="component" value="Unassembled WGS sequence"/>
</dbReference>
<feature type="compositionally biased region" description="Pro residues" evidence="1">
    <location>
        <begin position="189"/>
        <end position="200"/>
    </location>
</feature>